<gene>
    <name evidence="2" type="ORF">WJU16_03020</name>
</gene>
<dbReference type="Gene3D" id="1.10.600.10">
    <property type="entry name" value="Farnesyl Diphosphate Synthase"/>
    <property type="match status" value="1"/>
</dbReference>
<dbReference type="SFLD" id="SFLDG01020">
    <property type="entry name" value="Terpene_Cyclase_Like_2"/>
    <property type="match status" value="1"/>
</dbReference>
<comment type="cofactor">
    <cofactor evidence="1">
        <name>Mg(2+)</name>
        <dbReference type="ChEBI" id="CHEBI:18420"/>
    </cofactor>
</comment>
<sequence>MPAIFLQAFLLISYYITMMRMIALTSNNLIMDTITLPRRLYCPFPPRINKQVARAEQHTLSWVRKFGLIQGEEKIEVTRRQGYAYMVGRMFPDAEIETFCAYNDLNTLLFLVDDYLDQEELTVSGGNSTAAIETFIAGIKSILYNPEIEVTGSEPVLDAFAELWGRMRLMGKPDWVNKYRESIASIFDAAMWQHRNIEAGTWPTVQEFMLRRQYIGAANLATDCVEMIYDLDLPTEIWDTWWMVGMTELCRNTICWANDLFSHSKELSTGEYHNLVSLFSYHQDLSREDAIEEVIRIHDAQVAAFIAIKDTRPAAPPQHEPHVVTYISVLESIMRGNIDWSDQETTRYPHRYLHEIRDQKVQY</sequence>
<reference evidence="3" key="1">
    <citation type="submission" date="2024-03" db="EMBL/GenBank/DDBJ databases">
        <title>Chitinophaga horti sp. nov., isolated from garden soil.</title>
        <authorList>
            <person name="Lee D.S."/>
            <person name="Han D.M."/>
            <person name="Baek J.H."/>
            <person name="Choi D.G."/>
            <person name="Jeon J.H."/>
            <person name="Jeon C.O."/>
        </authorList>
    </citation>
    <scope>NUCLEOTIDE SEQUENCE [LARGE SCALE GENOMIC DNA]</scope>
    <source>
        <strain evidence="3">GPA1</strain>
    </source>
</reference>
<name>A0ABZ2YRQ3_9BACT</name>
<dbReference type="Proteomes" id="UP001485459">
    <property type="component" value="Chromosome"/>
</dbReference>
<keyword evidence="3" id="KW-1185">Reference proteome</keyword>
<accession>A0ABZ2YRQ3</accession>
<dbReference type="PANTHER" id="PTHR35201">
    <property type="entry name" value="TERPENE SYNTHASE"/>
    <property type="match status" value="1"/>
</dbReference>
<proteinExistence type="inferred from homology"/>
<dbReference type="InterPro" id="IPR034686">
    <property type="entry name" value="Terpene_cyclase-like_2"/>
</dbReference>
<keyword evidence="1" id="KW-0460">Magnesium</keyword>
<protein>
    <recommendedName>
        <fullName evidence="1">Terpene synthase</fullName>
        <ecNumber evidence="1">4.2.3.-</ecNumber>
    </recommendedName>
</protein>
<dbReference type="Pfam" id="PF19086">
    <property type="entry name" value="Terpene_syn_C_2"/>
    <property type="match status" value="1"/>
</dbReference>
<dbReference type="InterPro" id="IPR008949">
    <property type="entry name" value="Isoprenoid_synthase_dom_sf"/>
</dbReference>
<evidence type="ECO:0000313" key="3">
    <source>
        <dbReference type="Proteomes" id="UP001485459"/>
    </source>
</evidence>
<keyword evidence="1" id="KW-0479">Metal-binding</keyword>
<organism evidence="2 3">
    <name type="scientific">Chitinophaga pollutisoli</name>
    <dbReference type="NCBI Taxonomy" id="3133966"/>
    <lineage>
        <taxon>Bacteria</taxon>
        <taxon>Pseudomonadati</taxon>
        <taxon>Bacteroidota</taxon>
        <taxon>Chitinophagia</taxon>
        <taxon>Chitinophagales</taxon>
        <taxon>Chitinophagaceae</taxon>
        <taxon>Chitinophaga</taxon>
    </lineage>
</organism>
<dbReference type="PANTHER" id="PTHR35201:SF4">
    <property type="entry name" value="BETA-PINACENE SYNTHASE-RELATED"/>
    <property type="match status" value="1"/>
</dbReference>
<evidence type="ECO:0000256" key="1">
    <source>
        <dbReference type="RuleBase" id="RU366034"/>
    </source>
</evidence>
<dbReference type="SFLD" id="SFLDS00005">
    <property type="entry name" value="Isoprenoid_Synthase_Type_I"/>
    <property type="match status" value="1"/>
</dbReference>
<dbReference type="EMBL" id="CP149822">
    <property type="protein sequence ID" value="WZN42007.1"/>
    <property type="molecule type" value="Genomic_DNA"/>
</dbReference>
<dbReference type="EC" id="4.2.3.-" evidence="1"/>
<evidence type="ECO:0000313" key="2">
    <source>
        <dbReference type="EMBL" id="WZN42007.1"/>
    </source>
</evidence>
<dbReference type="SUPFAM" id="SSF48576">
    <property type="entry name" value="Terpenoid synthases"/>
    <property type="match status" value="1"/>
</dbReference>
<comment type="similarity">
    <text evidence="1">Belongs to the terpene synthase family.</text>
</comment>
<keyword evidence="1" id="KW-0456">Lyase</keyword>
<dbReference type="RefSeq" id="WP_341836850.1">
    <property type="nucleotide sequence ID" value="NZ_CP149822.1"/>
</dbReference>